<dbReference type="Gene3D" id="3.30.300.30">
    <property type="match status" value="1"/>
</dbReference>
<dbReference type="Gene3D" id="3.30.559.30">
    <property type="entry name" value="Nonribosomal peptide synthetase, condensation domain"/>
    <property type="match status" value="1"/>
</dbReference>
<reference evidence="3 4" key="1">
    <citation type="submission" date="2018-08" db="EMBL/GenBank/DDBJ databases">
        <title>The reduced genetic potential of extracellular carbohydrate catabolism in Euzebyella marina RN62, a Flavobacteriia bacterium isolated from the hadal water.</title>
        <authorList>
            <person name="Xue C."/>
        </authorList>
    </citation>
    <scope>NUCLEOTIDE SEQUENCE [LARGE SCALE GENOMIC DNA]</scope>
    <source>
        <strain evidence="3 4">RN62</strain>
    </source>
</reference>
<feature type="domain" description="Condensation" evidence="2">
    <location>
        <begin position="36"/>
        <end position="474"/>
    </location>
</feature>
<dbReference type="Gene3D" id="3.30.559.10">
    <property type="entry name" value="Chloramphenicol acetyltransferase-like domain"/>
    <property type="match status" value="1"/>
</dbReference>
<protein>
    <submittedName>
        <fullName evidence="3">Amino acid adenylation domain-containing protein</fullName>
    </submittedName>
</protein>
<dbReference type="OrthoDB" id="9778690at2"/>
<dbReference type="InterPro" id="IPR010071">
    <property type="entry name" value="AA_adenyl_dom"/>
</dbReference>
<dbReference type="KEGG" id="emar:D1013_14045"/>
<dbReference type="EMBL" id="CP032050">
    <property type="protein sequence ID" value="AYN68423.1"/>
    <property type="molecule type" value="Genomic_DNA"/>
</dbReference>
<dbReference type="SUPFAM" id="SSF52777">
    <property type="entry name" value="CoA-dependent acyltransferases"/>
    <property type="match status" value="2"/>
</dbReference>
<dbReference type="Pfam" id="PF00668">
    <property type="entry name" value="Condensation"/>
    <property type="match status" value="1"/>
</dbReference>
<dbReference type="PANTHER" id="PTHR45527:SF1">
    <property type="entry name" value="FATTY ACID SYNTHASE"/>
    <property type="match status" value="1"/>
</dbReference>
<dbReference type="InterPro" id="IPR020845">
    <property type="entry name" value="AMP-binding_CS"/>
</dbReference>
<dbReference type="RefSeq" id="WP_121849436.1">
    <property type="nucleotide sequence ID" value="NZ_CP032050.1"/>
</dbReference>
<feature type="domain" description="AMP-dependent synthetase/ligase" evidence="1">
    <location>
        <begin position="500"/>
        <end position="844"/>
    </location>
</feature>
<organism evidence="3 4">
    <name type="scientific">Euzebyella marina</name>
    <dbReference type="NCBI Taxonomy" id="1761453"/>
    <lineage>
        <taxon>Bacteria</taxon>
        <taxon>Pseudomonadati</taxon>
        <taxon>Bacteroidota</taxon>
        <taxon>Flavobacteriia</taxon>
        <taxon>Flavobacteriales</taxon>
        <taxon>Flavobacteriaceae</taxon>
        <taxon>Euzebyella</taxon>
    </lineage>
</organism>
<dbReference type="GO" id="GO:0005829">
    <property type="term" value="C:cytosol"/>
    <property type="evidence" value="ECO:0007669"/>
    <property type="project" value="TreeGrafter"/>
</dbReference>
<evidence type="ECO:0000259" key="2">
    <source>
        <dbReference type="Pfam" id="PF00668"/>
    </source>
</evidence>
<dbReference type="GO" id="GO:0031177">
    <property type="term" value="F:phosphopantetheine binding"/>
    <property type="evidence" value="ECO:0007669"/>
    <property type="project" value="TreeGrafter"/>
</dbReference>
<dbReference type="Proteomes" id="UP000276309">
    <property type="component" value="Chromosome"/>
</dbReference>
<dbReference type="NCBIfam" id="TIGR01733">
    <property type="entry name" value="AA-adenyl-dom"/>
    <property type="match status" value="1"/>
</dbReference>
<keyword evidence="4" id="KW-1185">Reference proteome</keyword>
<dbReference type="Gene3D" id="2.30.38.10">
    <property type="entry name" value="Luciferase, Domain 3"/>
    <property type="match status" value="1"/>
</dbReference>
<gene>
    <name evidence="3" type="ORF">D1013_14045</name>
</gene>
<dbReference type="SUPFAM" id="SSF56801">
    <property type="entry name" value="Acetyl-CoA synthetase-like"/>
    <property type="match status" value="1"/>
</dbReference>
<name>A0A3G2L898_9FLAO</name>
<proteinExistence type="predicted"/>
<dbReference type="InterPro" id="IPR045851">
    <property type="entry name" value="AMP-bd_C_sf"/>
</dbReference>
<dbReference type="InterPro" id="IPR023213">
    <property type="entry name" value="CAT-like_dom_sf"/>
</dbReference>
<evidence type="ECO:0000313" key="4">
    <source>
        <dbReference type="Proteomes" id="UP000276309"/>
    </source>
</evidence>
<dbReference type="PANTHER" id="PTHR45527">
    <property type="entry name" value="NONRIBOSOMAL PEPTIDE SYNTHETASE"/>
    <property type="match status" value="1"/>
</dbReference>
<dbReference type="Gene3D" id="3.40.50.980">
    <property type="match status" value="2"/>
</dbReference>
<sequence length="967" mass="109483">MEKRESKGSLLSQWKNRDKNAINAGPIIEKAPEDAIIPLSSNQQRIWFLQQLYPENPFYNYSEALVFKGELNVEVLLESVHKIIERHVILRSYCDVSSNGPSIRISTAEVPIEQYDLTHLSHERACKEMNLRMEGQARKGFDLAEPPLIRISFFRQNKDTYTLFFTIHHIIIDEWSVGLLKGELAHSYQKLIQGEPTEDKTSADLNYLDYAHWQKKLDVDEEQLLYWKNKLAGDLPPLNLQLDRRRPVRPSFTGKQAKLPLSADLTLKIKTLCKQLGVTPFNFFLTAYYILLFRYTGQQDILIGTPVSNRNTKGLENVLGFFVDTVVLRNQFEGEISFNHLVKKVKENTLEAFSNKNVPFDVLVKELKVERSLSVNPFFQVMFLYHPEEQLPSFGENLKLLDDSEFDTGVAKFDLTLSVAEKKESLTLMFEYDTELFVSETINRMLAHYKNLLESIVKDIQAPIESLTMLTDEEITFFTNGQSNEIDLFARNNSIHDVIEKVCETKPNTIAVSFNDTSITYLELNRKAEVLAAGLRYKLKGRKEIVGLCLDRSIEMIVGLLGILKAGCAYLPIDPNYPLERLEFVLKDADCNLVVTHSLLNEKLTDGARELLLIDKIKDDVPGGSIYENEVDRSDIAYVIYTSGSSGQPKGVPVTHGNILSSTAGRLSFYEENPEAFLLMSSISFDSSKAGVFWTLCTGGHLVLAPNRIEQDMEAMAGLIEDQQITHTLMLPSIYKLLLSHGMISKLQGLRTVMVAGESCPQDLCLSHFDKLPKTKLYNEYGPTEATVWCTAHQIQKSDAVLSIPIGKPTANSELFLLDKNHKMVPWGAIGEIYVSGPGLTPGYINRPELTLHAFKQVDIPHRGSVRMYKTGDLGRYRQDGAIEFFGRSDQQIKLRGYRIELDEIENVLLKIKGISGAIAQVEEVDENTYQPSLSSFEDSTDFWKELQENLSVDEIEELLGTLGKLK</sequence>
<accession>A0A3G2L898</accession>
<dbReference type="AlphaFoldDB" id="A0A3G2L898"/>
<dbReference type="GO" id="GO:0043041">
    <property type="term" value="P:amino acid activation for nonribosomal peptide biosynthetic process"/>
    <property type="evidence" value="ECO:0007669"/>
    <property type="project" value="TreeGrafter"/>
</dbReference>
<dbReference type="FunFam" id="3.40.50.980:FF:000001">
    <property type="entry name" value="Non-ribosomal peptide synthetase"/>
    <property type="match status" value="1"/>
</dbReference>
<dbReference type="Pfam" id="PF00501">
    <property type="entry name" value="AMP-binding"/>
    <property type="match status" value="1"/>
</dbReference>
<dbReference type="InterPro" id="IPR001242">
    <property type="entry name" value="Condensation_dom"/>
</dbReference>
<dbReference type="InterPro" id="IPR000873">
    <property type="entry name" value="AMP-dep_synth/lig_dom"/>
</dbReference>
<evidence type="ECO:0000313" key="3">
    <source>
        <dbReference type="EMBL" id="AYN68423.1"/>
    </source>
</evidence>
<evidence type="ECO:0000259" key="1">
    <source>
        <dbReference type="Pfam" id="PF00501"/>
    </source>
</evidence>
<dbReference type="GO" id="GO:0003824">
    <property type="term" value="F:catalytic activity"/>
    <property type="evidence" value="ECO:0007669"/>
    <property type="project" value="InterPro"/>
</dbReference>
<dbReference type="CDD" id="cd19531">
    <property type="entry name" value="LCL_NRPS-like"/>
    <property type="match status" value="1"/>
</dbReference>
<dbReference type="CDD" id="cd05930">
    <property type="entry name" value="A_NRPS"/>
    <property type="match status" value="1"/>
</dbReference>
<dbReference type="GO" id="GO:0044550">
    <property type="term" value="P:secondary metabolite biosynthetic process"/>
    <property type="evidence" value="ECO:0007669"/>
    <property type="project" value="TreeGrafter"/>
</dbReference>
<dbReference type="PROSITE" id="PS00455">
    <property type="entry name" value="AMP_BINDING"/>
    <property type="match status" value="1"/>
</dbReference>